<evidence type="ECO:0000256" key="3">
    <source>
        <dbReference type="PROSITE-ProRule" id="PRU00221"/>
    </source>
</evidence>
<reference evidence="6" key="1">
    <citation type="journal article" date="2011" name="Genome Biol.">
        <title>Comparative and functional genomics provide insights into the pathogenicity of dermatophytic fungi.</title>
        <authorList>
            <person name="Burmester A."/>
            <person name="Shelest E."/>
            <person name="Gloeckner G."/>
            <person name="Heddergott C."/>
            <person name="Schindler S."/>
            <person name="Staib P."/>
            <person name="Heidel A."/>
            <person name="Felder M."/>
            <person name="Petzold A."/>
            <person name="Szafranski K."/>
            <person name="Feuermann M."/>
            <person name="Pedruzzi I."/>
            <person name="Priebe S."/>
            <person name="Groth M."/>
            <person name="Winkler R."/>
            <person name="Li W."/>
            <person name="Kniemeyer O."/>
            <person name="Schroeckh V."/>
            <person name="Hertweck C."/>
            <person name="Hube B."/>
            <person name="White T.C."/>
            <person name="Platzer M."/>
            <person name="Guthke R."/>
            <person name="Heitman J."/>
            <person name="Woestemeyer J."/>
            <person name="Zipfel P.F."/>
            <person name="Monod M."/>
            <person name="Brakhage A.A."/>
        </authorList>
    </citation>
    <scope>NUCLEOTIDE SEQUENCE [LARGE SCALE GENOMIC DNA]</scope>
    <source>
        <strain evidence="6">ATCC MYA-4681 / CBS 112371</strain>
    </source>
</reference>
<dbReference type="AlphaFoldDB" id="D4B1C4"/>
<dbReference type="InterPro" id="IPR033010">
    <property type="entry name" value="Cdc20/Fizzy"/>
</dbReference>
<sequence length="848" mass="92368">MPLSSDELEAPLLSRERPSININTLSTEAEPLRQSTQSPLITPASPTDTEPSALFSPADSHRSQRTAASSISSNDVFLIQDLEDSFGLGVDTEDVRASHTTSSMLSYNPLRSPDRFLPIRDPHNPSSLPFRLSRHPALLSPVERSRRLHDPANIFTYPYQAVQRGVEIGDPRISPRQLPRYINHGLLSEHPSNPGEIAHTNRSRAYAVWSFQGGLGVRHSPRNMVCDGRGGLFGSGTVAPLYIADFLTDRSQIQDDLAYETRLAYAINVDHAARVLHSTPQSPLQDKRIPSFNSPDRWSNNVWKTDDSKSPISLTYSAVSPKKPGPKPPRPVPSTPFRVLDAPLLRDDFYCSTLAYCYTARVLAVGLGHRVYIWSEGTAVKHPPFKDYPPSNYVTSLSFSSHTGGHSILAVARQGGRVTLWSTFDSEPRFELKLPHGASSACFKGCTTRRTSSRDGLTSVDVEELAIGDEFGQVWYYSVEWTNAKWRKRYNWNGAIRLLAKISAHTQQVCGIAWSPDGRFLATGGNDNICLIFDVVELTKKTGSGECVVNSPGKARSLSTGSTLSSKLCLLQSYFHCGNSCGSTLSAGTSTPETGAPSPPKGAVEDQPSTKPIYIPAESEKHKFTHAAAVKAIAFAPWQPTLVATGGGTNDRCIRFFHAISGACLAIINVHSQVTSLIWSKTRREIAATFGYASPEHPYRIAVFAWPSCQQVVAIPWAVATGHERFGSLNPGDCGRALWAISYPGGPNEMARQLADPVSHGHHGHGPNRSDTSSDDSQSSASNKEGDTWWSRTAEEGCIIVASSDESVKFHEVWSGTPKNIASTSGVLGGSAILESLEGIEKETEVIR</sequence>
<dbReference type="Gene3D" id="2.130.10.10">
    <property type="entry name" value="YVTN repeat-like/Quinoprotein amine dehydrogenase"/>
    <property type="match status" value="2"/>
</dbReference>
<dbReference type="InterPro" id="IPR015943">
    <property type="entry name" value="WD40/YVTN_repeat-like_dom_sf"/>
</dbReference>
<dbReference type="OMA" id="IPWGPYG"/>
<dbReference type="GO" id="GO:0031145">
    <property type="term" value="P:anaphase-promoting complex-dependent catabolic process"/>
    <property type="evidence" value="ECO:0007669"/>
    <property type="project" value="TreeGrafter"/>
</dbReference>
<dbReference type="STRING" id="663331.D4B1C4"/>
<evidence type="ECO:0000313" key="6">
    <source>
        <dbReference type="Proteomes" id="UP000008866"/>
    </source>
</evidence>
<dbReference type="eggNOG" id="KOG0305">
    <property type="taxonomic scope" value="Eukaryota"/>
</dbReference>
<gene>
    <name evidence="5" type="ORF">ARB_02253</name>
</gene>
<dbReference type="PROSITE" id="PS50294">
    <property type="entry name" value="WD_REPEATS_REGION"/>
    <property type="match status" value="1"/>
</dbReference>
<dbReference type="Pfam" id="PF00400">
    <property type="entry name" value="WD40"/>
    <property type="match status" value="1"/>
</dbReference>
<dbReference type="Proteomes" id="UP000008866">
    <property type="component" value="Unassembled WGS sequence"/>
</dbReference>
<dbReference type="GO" id="GO:0005680">
    <property type="term" value="C:anaphase-promoting complex"/>
    <property type="evidence" value="ECO:0007669"/>
    <property type="project" value="TreeGrafter"/>
</dbReference>
<dbReference type="PANTHER" id="PTHR19918:SF5">
    <property type="entry name" value="MEIOSIS-SPECIFIC APC_C ACTIVATOR PROTEIN AMA1"/>
    <property type="match status" value="1"/>
</dbReference>
<accession>D4B1C4</accession>
<evidence type="ECO:0000256" key="2">
    <source>
        <dbReference type="ARBA" id="ARBA00022737"/>
    </source>
</evidence>
<feature type="region of interest" description="Disordered" evidence="4">
    <location>
        <begin position="588"/>
        <end position="609"/>
    </location>
</feature>
<dbReference type="EMBL" id="ABSU01000026">
    <property type="protein sequence ID" value="EFE30763.1"/>
    <property type="molecule type" value="Genomic_DNA"/>
</dbReference>
<feature type="region of interest" description="Disordered" evidence="4">
    <location>
        <begin position="750"/>
        <end position="788"/>
    </location>
</feature>
<keyword evidence="2" id="KW-0677">Repeat</keyword>
<dbReference type="PANTHER" id="PTHR19918">
    <property type="entry name" value="CELL DIVISION CYCLE 20 CDC20 FIZZY -RELATED"/>
    <property type="match status" value="1"/>
</dbReference>
<keyword evidence="6" id="KW-1185">Reference proteome</keyword>
<dbReference type="SUPFAM" id="SSF50978">
    <property type="entry name" value="WD40 repeat-like"/>
    <property type="match status" value="1"/>
</dbReference>
<feature type="region of interest" description="Disordered" evidence="4">
    <location>
        <begin position="1"/>
        <end position="70"/>
    </location>
</feature>
<proteinExistence type="predicted"/>
<dbReference type="PROSITE" id="PS50082">
    <property type="entry name" value="WD_REPEATS_2"/>
    <property type="match status" value="1"/>
</dbReference>
<dbReference type="GO" id="GO:0010997">
    <property type="term" value="F:anaphase-promoting complex binding"/>
    <property type="evidence" value="ECO:0007669"/>
    <property type="project" value="InterPro"/>
</dbReference>
<dbReference type="GO" id="GO:1990757">
    <property type="term" value="F:ubiquitin ligase activator activity"/>
    <property type="evidence" value="ECO:0007669"/>
    <property type="project" value="TreeGrafter"/>
</dbReference>
<comment type="caution">
    <text evidence="5">The sequence shown here is derived from an EMBL/GenBank/DDBJ whole genome shotgun (WGS) entry which is preliminary data.</text>
</comment>
<dbReference type="HOGENOM" id="CLU_014831_3_0_1"/>
<dbReference type="GO" id="GO:1905786">
    <property type="term" value="P:positive regulation of anaphase-promoting complex-dependent catabolic process"/>
    <property type="evidence" value="ECO:0007669"/>
    <property type="project" value="TreeGrafter"/>
</dbReference>
<name>D4B1C4_ARTBC</name>
<evidence type="ECO:0000256" key="4">
    <source>
        <dbReference type="SAM" id="MobiDB-lite"/>
    </source>
</evidence>
<feature type="repeat" description="WD" evidence="3">
    <location>
        <begin position="502"/>
        <end position="535"/>
    </location>
</feature>
<dbReference type="InterPro" id="IPR036322">
    <property type="entry name" value="WD40_repeat_dom_sf"/>
</dbReference>
<dbReference type="GeneID" id="9526359"/>
<dbReference type="SMART" id="SM00320">
    <property type="entry name" value="WD40"/>
    <property type="match status" value="4"/>
</dbReference>
<keyword evidence="1 3" id="KW-0853">WD repeat</keyword>
<evidence type="ECO:0000256" key="1">
    <source>
        <dbReference type="ARBA" id="ARBA00022574"/>
    </source>
</evidence>
<dbReference type="KEGG" id="abe:ARB_02253"/>
<organism evidence="5 6">
    <name type="scientific">Arthroderma benhamiae (strain ATCC MYA-4681 / CBS 112371)</name>
    <name type="common">Trichophyton mentagrophytes</name>
    <dbReference type="NCBI Taxonomy" id="663331"/>
    <lineage>
        <taxon>Eukaryota</taxon>
        <taxon>Fungi</taxon>
        <taxon>Dikarya</taxon>
        <taxon>Ascomycota</taxon>
        <taxon>Pezizomycotina</taxon>
        <taxon>Eurotiomycetes</taxon>
        <taxon>Eurotiomycetidae</taxon>
        <taxon>Onygenales</taxon>
        <taxon>Arthrodermataceae</taxon>
        <taxon>Trichophyton</taxon>
    </lineage>
</organism>
<dbReference type="RefSeq" id="XP_003011403.1">
    <property type="nucleotide sequence ID" value="XM_003011357.1"/>
</dbReference>
<dbReference type="InterPro" id="IPR001680">
    <property type="entry name" value="WD40_rpt"/>
</dbReference>
<feature type="compositionally biased region" description="Polar residues" evidence="4">
    <location>
        <begin position="20"/>
        <end position="50"/>
    </location>
</feature>
<protein>
    <submittedName>
        <fullName evidence="5">Cell cycle regulatory protein, putative</fullName>
    </submittedName>
</protein>
<evidence type="ECO:0000313" key="5">
    <source>
        <dbReference type="EMBL" id="EFE30763.1"/>
    </source>
</evidence>